<proteinExistence type="predicted"/>
<dbReference type="PANTHER" id="PTHR46112:SF2">
    <property type="entry name" value="XAA-PRO AMINOPEPTIDASE P-RELATED"/>
    <property type="match status" value="1"/>
</dbReference>
<dbReference type="EMBL" id="LS974202">
    <property type="protein sequence ID" value="SSC11518.1"/>
    <property type="molecule type" value="Genomic_DNA"/>
</dbReference>
<dbReference type="AlphaFoldDB" id="A0A7Z7PN34"/>
<dbReference type="Proteomes" id="UP000250796">
    <property type="component" value="Chromosome MESINF"/>
</dbReference>
<evidence type="ECO:0000313" key="3">
    <source>
        <dbReference type="Proteomes" id="UP000250796"/>
    </source>
</evidence>
<sequence length="362" mass="41689">MRFDIVRKYMNERCIDAVLLDSPDSIYWYFEGEVDSRIDHTREQGSFSLLIAGNKTIAICPEFDYDRLKDEVLPPEVEAISCSGCEKFDHVVRRFCRSFEKVSTDNRRICDEKFSLLDEEFYLNMQELNDREIMRLRIMGKLSESILCEFAQELQPGMTELEIEKVLRALLIESGLEVPILCVGSDERVTRYVYPVSTGKKIQRYIVMRAVVRKQGLRIAFTRYFHFGKIPLEIEQNHERVSGVFAKAAIAMMKARNAGEIYEEIQKAYSELKITPDFNGYPLGTLIGYSGEKFEVSQNSNLPLRSPAAYVLSPRVGGIFSEDTILMSDSGTAEFVTLSEDFPKIKVKLESFRVHRPWIMVL</sequence>
<dbReference type="SUPFAM" id="SSF53092">
    <property type="entry name" value="Creatinase/prolidase N-terminal domain"/>
    <property type="match status" value="1"/>
</dbReference>
<feature type="domain" description="Peptidase M24" evidence="1">
    <location>
        <begin position="136"/>
        <end position="327"/>
    </location>
</feature>
<dbReference type="SUPFAM" id="SSF55920">
    <property type="entry name" value="Creatinase/aminopeptidase"/>
    <property type="match status" value="1"/>
</dbReference>
<accession>A0A7Z7PN34</accession>
<dbReference type="InterPro" id="IPR000994">
    <property type="entry name" value="Pept_M24"/>
</dbReference>
<dbReference type="Gene3D" id="3.90.230.10">
    <property type="entry name" value="Creatinase/methionine aminopeptidase superfamily"/>
    <property type="match status" value="1"/>
</dbReference>
<keyword evidence="3" id="KW-1185">Reference proteome</keyword>
<name>A0A7Z7PN34_9BACT</name>
<dbReference type="RefSeq" id="WP_231936928.1">
    <property type="nucleotide sequence ID" value="NZ_LS974202.1"/>
</dbReference>
<keyword evidence="2" id="KW-0031">Aminopeptidase</keyword>
<dbReference type="GO" id="GO:0004177">
    <property type="term" value="F:aminopeptidase activity"/>
    <property type="evidence" value="ECO:0007669"/>
    <property type="project" value="UniProtKB-KW"/>
</dbReference>
<dbReference type="InterPro" id="IPR029149">
    <property type="entry name" value="Creatin/AminoP/Spt16_N"/>
</dbReference>
<dbReference type="KEGG" id="minf:MESINF_0069"/>
<protein>
    <submittedName>
        <fullName evidence="2">Xaa-Pro aminopeptidase</fullName>
    </submittedName>
</protein>
<evidence type="ECO:0000259" key="1">
    <source>
        <dbReference type="Pfam" id="PF00557"/>
    </source>
</evidence>
<evidence type="ECO:0000313" key="2">
    <source>
        <dbReference type="EMBL" id="SSC11518.1"/>
    </source>
</evidence>
<dbReference type="Pfam" id="PF00557">
    <property type="entry name" value="Peptidase_M24"/>
    <property type="match status" value="1"/>
</dbReference>
<gene>
    <name evidence="2" type="ORF">MESINF_0069</name>
</gene>
<dbReference type="InterPro" id="IPR036005">
    <property type="entry name" value="Creatinase/aminopeptidase-like"/>
</dbReference>
<dbReference type="Gene3D" id="3.40.350.10">
    <property type="entry name" value="Creatinase/prolidase N-terminal domain"/>
    <property type="match status" value="1"/>
</dbReference>
<dbReference type="InterPro" id="IPR050659">
    <property type="entry name" value="Peptidase_M24B"/>
</dbReference>
<organism evidence="2 3">
    <name type="scientific">Mesotoga infera</name>
    <dbReference type="NCBI Taxonomy" id="1236046"/>
    <lineage>
        <taxon>Bacteria</taxon>
        <taxon>Thermotogati</taxon>
        <taxon>Thermotogota</taxon>
        <taxon>Thermotogae</taxon>
        <taxon>Kosmotogales</taxon>
        <taxon>Kosmotogaceae</taxon>
        <taxon>Mesotoga</taxon>
    </lineage>
</organism>
<keyword evidence="2" id="KW-0645">Protease</keyword>
<reference evidence="2 3" key="1">
    <citation type="submission" date="2017-01" db="EMBL/GenBank/DDBJ databases">
        <authorList>
            <person name="Erauso G."/>
        </authorList>
    </citation>
    <scope>NUCLEOTIDE SEQUENCE [LARGE SCALE GENOMIC DNA]</scope>
    <source>
        <strain evidence="2">MESINF1</strain>
    </source>
</reference>
<keyword evidence="2" id="KW-0378">Hydrolase</keyword>
<dbReference type="PANTHER" id="PTHR46112">
    <property type="entry name" value="AMINOPEPTIDASE"/>
    <property type="match status" value="1"/>
</dbReference>